<sequence>MRHSPGREPEPAGAVPLPAGVRDNDRDNDRDGGRDGGRDAARYGALQRRDRLFGWACMLAIAALAWGYLIHLDRSMPPTADHDAMMAGMGMGKDMPMPWTAADLLYTFAMWVVMMIGMMAPAAAPVVLIYAGLQRRRENRRLPATVVCFGLGYLAVWTAFSAAMTLVQWALHEALLLSPAMAMSSRVAAGAILCVAGLYQLTPWKRVCLTHCRSPLGFLMTNWRDGKRGALTMGMRHGAFCLGCCWALMGVLFVTGVMALAWVAALALLVLLEKVGPGGLQVARLSGIVLIAAGALLIWLGAAPMAA</sequence>
<dbReference type="EMBL" id="VWRN01000045">
    <property type="protein sequence ID" value="KAA6121043.1"/>
    <property type="molecule type" value="Genomic_DNA"/>
</dbReference>
<comment type="caution">
    <text evidence="3">The sequence shown here is derived from an EMBL/GenBank/DDBJ whole genome shotgun (WGS) entry which is preliminary data.</text>
</comment>
<protein>
    <submittedName>
        <fullName evidence="3">DUF2182 domain-containing protein</fullName>
    </submittedName>
</protein>
<keyword evidence="2" id="KW-1133">Transmembrane helix</keyword>
<evidence type="ECO:0000256" key="2">
    <source>
        <dbReference type="SAM" id="Phobius"/>
    </source>
</evidence>
<dbReference type="InterPro" id="IPR018688">
    <property type="entry name" value="PpoB2-like"/>
</dbReference>
<organism evidence="3 4">
    <name type="scientific">Cupriavidus cauae</name>
    <dbReference type="NCBI Taxonomy" id="2608999"/>
    <lineage>
        <taxon>Bacteria</taxon>
        <taxon>Pseudomonadati</taxon>
        <taxon>Pseudomonadota</taxon>
        <taxon>Betaproteobacteria</taxon>
        <taxon>Burkholderiales</taxon>
        <taxon>Burkholderiaceae</taxon>
        <taxon>Cupriavidus</taxon>
    </lineage>
</organism>
<name>A0A5M8ACM0_9BURK</name>
<proteinExistence type="predicted"/>
<keyword evidence="4" id="KW-1185">Reference proteome</keyword>
<dbReference type="Proteomes" id="UP000324324">
    <property type="component" value="Unassembled WGS sequence"/>
</dbReference>
<feature type="compositionally biased region" description="Basic and acidic residues" evidence="1">
    <location>
        <begin position="22"/>
        <end position="40"/>
    </location>
</feature>
<dbReference type="AlphaFoldDB" id="A0A5M8ACM0"/>
<feature type="transmembrane region" description="Helical" evidence="2">
    <location>
        <begin position="145"/>
        <end position="171"/>
    </location>
</feature>
<gene>
    <name evidence="3" type="ORF">F1599_17495</name>
</gene>
<feature type="compositionally biased region" description="Basic and acidic residues" evidence="1">
    <location>
        <begin position="1"/>
        <end position="10"/>
    </location>
</feature>
<feature type="region of interest" description="Disordered" evidence="1">
    <location>
        <begin position="1"/>
        <end position="40"/>
    </location>
</feature>
<feature type="transmembrane region" description="Helical" evidence="2">
    <location>
        <begin position="52"/>
        <end position="70"/>
    </location>
</feature>
<feature type="transmembrane region" description="Helical" evidence="2">
    <location>
        <begin position="183"/>
        <end position="201"/>
    </location>
</feature>
<feature type="transmembrane region" description="Helical" evidence="2">
    <location>
        <begin position="237"/>
        <end position="270"/>
    </location>
</feature>
<feature type="transmembrane region" description="Helical" evidence="2">
    <location>
        <begin position="282"/>
        <end position="302"/>
    </location>
</feature>
<accession>A0A5M8ACM0</accession>
<keyword evidence="2" id="KW-0812">Transmembrane</keyword>
<evidence type="ECO:0000313" key="3">
    <source>
        <dbReference type="EMBL" id="KAA6121043.1"/>
    </source>
</evidence>
<feature type="transmembrane region" description="Helical" evidence="2">
    <location>
        <begin position="104"/>
        <end position="133"/>
    </location>
</feature>
<keyword evidence="2" id="KW-0472">Membrane</keyword>
<reference evidence="3 4" key="1">
    <citation type="submission" date="2019-09" db="EMBL/GenBank/DDBJ databases">
        <title>Isolation of a novel species in the genus Cupriavidus from patients with sepsis using whole genome sequencing.</title>
        <authorList>
            <person name="Kweon O.J."/>
            <person name="Lee M.-K."/>
        </authorList>
    </citation>
    <scope>NUCLEOTIDE SEQUENCE [LARGE SCALE GENOMIC DNA]</scope>
    <source>
        <strain evidence="3 4">MKL-01</strain>
    </source>
</reference>
<dbReference type="Pfam" id="PF09948">
    <property type="entry name" value="PpoB2"/>
    <property type="match status" value="1"/>
</dbReference>
<evidence type="ECO:0000313" key="4">
    <source>
        <dbReference type="Proteomes" id="UP000324324"/>
    </source>
</evidence>
<evidence type="ECO:0000256" key="1">
    <source>
        <dbReference type="SAM" id="MobiDB-lite"/>
    </source>
</evidence>